<gene>
    <name evidence="2" type="ORF">G5575_17750</name>
</gene>
<dbReference type="EMBL" id="JAALFG010000005">
    <property type="protein sequence ID" value="NGP19232.1"/>
    <property type="molecule type" value="Genomic_DNA"/>
</dbReference>
<feature type="domain" description="UPF0033" evidence="1">
    <location>
        <begin position="2"/>
        <end position="53"/>
    </location>
</feature>
<dbReference type="SUPFAM" id="SSF64307">
    <property type="entry name" value="SirA-like"/>
    <property type="match status" value="1"/>
</dbReference>
<protein>
    <submittedName>
        <fullName evidence="2">Sulfurtransferase TusA family protein</fullName>
    </submittedName>
</protein>
<evidence type="ECO:0000313" key="3">
    <source>
        <dbReference type="Proteomes" id="UP000474802"/>
    </source>
</evidence>
<accession>A0A6M1SV22</accession>
<dbReference type="GO" id="GO:0016740">
    <property type="term" value="F:transferase activity"/>
    <property type="evidence" value="ECO:0007669"/>
    <property type="project" value="UniProtKB-KW"/>
</dbReference>
<comment type="caution">
    <text evidence="2">The sequence shown here is derived from an EMBL/GenBank/DDBJ whole genome shotgun (WGS) entry which is preliminary data.</text>
</comment>
<dbReference type="InterPro" id="IPR001455">
    <property type="entry name" value="TusA-like"/>
</dbReference>
<name>A0A6M1SV22_9HYPH</name>
<reference evidence="2 3" key="2">
    <citation type="submission" date="2020-03" db="EMBL/GenBank/DDBJ databases">
        <title>Devosia chinhatensis sp. nov., isolated from a hexachlorocyclohexane (HCH) dump site in India.</title>
        <authorList>
            <person name="Kumar M."/>
            <person name="Lal R."/>
        </authorList>
    </citation>
    <scope>NUCLEOTIDE SEQUENCE [LARGE SCALE GENOMIC DNA]</scope>
    <source>
        <strain evidence="2 3">H239</strain>
    </source>
</reference>
<keyword evidence="3" id="KW-1185">Reference proteome</keyword>
<reference evidence="2 3" key="1">
    <citation type="submission" date="2020-02" db="EMBL/GenBank/DDBJ databases">
        <authorList>
            <person name="Khan S.A."/>
            <person name="Jeon C.O."/>
            <person name="Chun B.H."/>
        </authorList>
    </citation>
    <scope>NUCLEOTIDE SEQUENCE [LARGE SCALE GENOMIC DNA]</scope>
    <source>
        <strain evidence="2 3">H239</strain>
    </source>
</reference>
<dbReference type="Proteomes" id="UP000474802">
    <property type="component" value="Unassembled WGS sequence"/>
</dbReference>
<dbReference type="Gene3D" id="3.30.110.40">
    <property type="entry name" value="TusA-like domain"/>
    <property type="match status" value="1"/>
</dbReference>
<dbReference type="Pfam" id="PF01206">
    <property type="entry name" value="TusA"/>
    <property type="match status" value="1"/>
</dbReference>
<organism evidence="2 3">
    <name type="scientific">Devosia aurantiaca</name>
    <dbReference type="NCBI Taxonomy" id="2714858"/>
    <lineage>
        <taxon>Bacteria</taxon>
        <taxon>Pseudomonadati</taxon>
        <taxon>Pseudomonadota</taxon>
        <taxon>Alphaproteobacteria</taxon>
        <taxon>Hyphomicrobiales</taxon>
        <taxon>Devosiaceae</taxon>
        <taxon>Devosia</taxon>
    </lineage>
</organism>
<proteinExistence type="predicted"/>
<evidence type="ECO:0000313" key="2">
    <source>
        <dbReference type="EMBL" id="NGP19232.1"/>
    </source>
</evidence>
<keyword evidence="2" id="KW-0808">Transferase</keyword>
<dbReference type="CDD" id="cd00291">
    <property type="entry name" value="SirA_YedF_YeeD"/>
    <property type="match status" value="1"/>
</dbReference>
<dbReference type="AlphaFoldDB" id="A0A6M1SV22"/>
<dbReference type="InterPro" id="IPR036868">
    <property type="entry name" value="TusA-like_sf"/>
</dbReference>
<sequence>MEKALADLQPGALLVVLATDPMAKVDIPLYCRQKSHAYALDESDGVYRFTITKAG</sequence>
<evidence type="ECO:0000259" key="1">
    <source>
        <dbReference type="Pfam" id="PF01206"/>
    </source>
</evidence>